<keyword evidence="2" id="KW-1185">Reference proteome</keyword>
<evidence type="ECO:0000313" key="2">
    <source>
        <dbReference type="Proteomes" id="UP000239522"/>
    </source>
</evidence>
<reference evidence="1 2" key="1">
    <citation type="submission" date="2016-11" db="EMBL/GenBank/DDBJ databases">
        <title>Trade-off between light-utilization and light-protection in marine flavobacteria.</title>
        <authorList>
            <person name="Kumagai Y."/>
        </authorList>
    </citation>
    <scope>NUCLEOTIDE SEQUENCE [LARGE SCALE GENOMIC DNA]</scope>
    <source>
        <strain evidence="1 2">ATCC 700397</strain>
    </source>
</reference>
<proteinExistence type="predicted"/>
<dbReference type="OrthoDB" id="1346789at2"/>
<dbReference type="EMBL" id="MQUA01000013">
    <property type="protein sequence ID" value="PQB07999.1"/>
    <property type="molecule type" value="Genomic_DNA"/>
</dbReference>
<sequence>MINNSKNNQNFRTPQIAGMLPGDSGIELMGIKVKGKKTTLWMQHGNTHYFTDLPAKIYNLIKTAYLLDHKAVDFISKIHSELKDQVELYAYYMWGDVDATPDILNGVLAPSENFREKRDCPSLRWNAKNITIDNYILTPRDIVMIDMMADSNDYIDGVIAEAIGVSHSHYDTLKRKLFTYTNTRSKHALLLKAKTQKVI</sequence>
<dbReference type="RefSeq" id="WP_104810201.1">
    <property type="nucleotide sequence ID" value="NZ_MQUA01000013.1"/>
</dbReference>
<name>A0A2S7KZA8_9FLAO</name>
<gene>
    <name evidence="1" type="ORF">BST83_13190</name>
</gene>
<dbReference type="AlphaFoldDB" id="A0A2S7KZA8"/>
<organism evidence="1 2">
    <name type="scientific">Polaribacter filamentus</name>
    <dbReference type="NCBI Taxonomy" id="53483"/>
    <lineage>
        <taxon>Bacteria</taxon>
        <taxon>Pseudomonadati</taxon>
        <taxon>Bacteroidota</taxon>
        <taxon>Flavobacteriia</taxon>
        <taxon>Flavobacteriales</taxon>
        <taxon>Flavobacteriaceae</taxon>
    </lineage>
</organism>
<comment type="caution">
    <text evidence="1">The sequence shown here is derived from an EMBL/GenBank/DDBJ whole genome shotgun (WGS) entry which is preliminary data.</text>
</comment>
<accession>A0A2S7KZA8</accession>
<protein>
    <submittedName>
        <fullName evidence="1">Uncharacterized protein</fullName>
    </submittedName>
</protein>
<evidence type="ECO:0000313" key="1">
    <source>
        <dbReference type="EMBL" id="PQB07999.1"/>
    </source>
</evidence>
<dbReference type="Proteomes" id="UP000239522">
    <property type="component" value="Unassembled WGS sequence"/>
</dbReference>